<dbReference type="InterPro" id="IPR029787">
    <property type="entry name" value="Nucleotide_cyclase"/>
</dbReference>
<dbReference type="Gene3D" id="3.30.70.270">
    <property type="match status" value="1"/>
</dbReference>
<dbReference type="Pfam" id="PF00990">
    <property type="entry name" value="GGDEF"/>
    <property type="match status" value="1"/>
</dbReference>
<dbReference type="SUPFAM" id="SSF55781">
    <property type="entry name" value="GAF domain-like"/>
    <property type="match status" value="1"/>
</dbReference>
<protein>
    <recommendedName>
        <fullName evidence="1">GGDEF domain-containing protein</fullName>
    </recommendedName>
</protein>
<comment type="caution">
    <text evidence="2">The sequence shown here is derived from an EMBL/GenBank/DDBJ whole genome shotgun (WGS) entry which is preliminary data.</text>
</comment>
<dbReference type="RefSeq" id="WP_189093764.1">
    <property type="nucleotide sequence ID" value="NZ_BMQL01000096.1"/>
</dbReference>
<dbReference type="Proteomes" id="UP000603865">
    <property type="component" value="Unassembled WGS sequence"/>
</dbReference>
<dbReference type="GO" id="GO:0043709">
    <property type="term" value="P:cell adhesion involved in single-species biofilm formation"/>
    <property type="evidence" value="ECO:0007669"/>
    <property type="project" value="TreeGrafter"/>
</dbReference>
<reference evidence="2" key="2">
    <citation type="submission" date="2020-09" db="EMBL/GenBank/DDBJ databases">
        <authorList>
            <person name="Sun Q."/>
            <person name="Ohkuma M."/>
        </authorList>
    </citation>
    <scope>NUCLEOTIDE SEQUENCE</scope>
    <source>
        <strain evidence="2">JCM 31311</strain>
    </source>
</reference>
<accession>A0A918FI94</accession>
<dbReference type="PANTHER" id="PTHR45138:SF9">
    <property type="entry name" value="DIGUANYLATE CYCLASE DGCM-RELATED"/>
    <property type="match status" value="1"/>
</dbReference>
<dbReference type="InterPro" id="IPR029016">
    <property type="entry name" value="GAF-like_dom_sf"/>
</dbReference>
<dbReference type="EMBL" id="BMQL01000096">
    <property type="protein sequence ID" value="GGR39539.1"/>
    <property type="molecule type" value="Genomic_DNA"/>
</dbReference>
<dbReference type="InterPro" id="IPR043128">
    <property type="entry name" value="Rev_trsase/Diguanyl_cyclase"/>
</dbReference>
<dbReference type="GO" id="GO:0005886">
    <property type="term" value="C:plasma membrane"/>
    <property type="evidence" value="ECO:0007669"/>
    <property type="project" value="TreeGrafter"/>
</dbReference>
<name>A0A918FI94_9DEIO</name>
<evidence type="ECO:0000313" key="2">
    <source>
        <dbReference type="EMBL" id="GGR39539.1"/>
    </source>
</evidence>
<feature type="domain" description="GGDEF" evidence="1">
    <location>
        <begin position="224"/>
        <end position="357"/>
    </location>
</feature>
<gene>
    <name evidence="2" type="ORF">GCM10008957_55440</name>
</gene>
<evidence type="ECO:0000259" key="1">
    <source>
        <dbReference type="PROSITE" id="PS50887"/>
    </source>
</evidence>
<dbReference type="Gene3D" id="3.30.450.40">
    <property type="match status" value="1"/>
</dbReference>
<dbReference type="CDD" id="cd01949">
    <property type="entry name" value="GGDEF"/>
    <property type="match status" value="1"/>
</dbReference>
<sequence length="360" mass="39546">MIARHFNEMTASLQRTLTEQQTLQQTLESRVDALVQAGTTELFHLNHLGVFIQACERLSEAADVIPQVAPALFPFGGSVLLLTPSGNALEPFAHWGAAGTGSAWLPDECWASRLGTTHAAAPGLHLPRCTHDSTSQATLCLPLGAQSEMLGIVTLQFSDAPALQAAQELAQRFADRLSLSLANVRLQETLRQQSVRDPLTGLYNRRYFEEIGMQELLRARRHQQPLSVVMLDVDHFKLFNDQYGHGVGDLVLRRLAHHLGHLFQDEIVCRYGGEEFIILLPKCDAQAASERAENLRAAVQGMTILTPHSSRLSVTVSIGVTESQPHEMDLASVVRRADQALYRAKHLGRNQVVSSVTAAS</sequence>
<dbReference type="PROSITE" id="PS50887">
    <property type="entry name" value="GGDEF"/>
    <property type="match status" value="1"/>
</dbReference>
<dbReference type="InterPro" id="IPR050469">
    <property type="entry name" value="Diguanylate_Cyclase"/>
</dbReference>
<evidence type="ECO:0000313" key="3">
    <source>
        <dbReference type="Proteomes" id="UP000603865"/>
    </source>
</evidence>
<keyword evidence="3" id="KW-1185">Reference proteome</keyword>
<dbReference type="NCBIfam" id="TIGR00254">
    <property type="entry name" value="GGDEF"/>
    <property type="match status" value="1"/>
</dbReference>
<dbReference type="SMART" id="SM00267">
    <property type="entry name" value="GGDEF"/>
    <property type="match status" value="1"/>
</dbReference>
<dbReference type="GO" id="GO:1902201">
    <property type="term" value="P:negative regulation of bacterial-type flagellum-dependent cell motility"/>
    <property type="evidence" value="ECO:0007669"/>
    <property type="project" value="TreeGrafter"/>
</dbReference>
<dbReference type="GO" id="GO:0052621">
    <property type="term" value="F:diguanylate cyclase activity"/>
    <property type="evidence" value="ECO:0007669"/>
    <property type="project" value="TreeGrafter"/>
</dbReference>
<dbReference type="AlphaFoldDB" id="A0A918FI94"/>
<organism evidence="2 3">
    <name type="scientific">Deinococcus ruber</name>
    <dbReference type="NCBI Taxonomy" id="1848197"/>
    <lineage>
        <taxon>Bacteria</taxon>
        <taxon>Thermotogati</taxon>
        <taxon>Deinococcota</taxon>
        <taxon>Deinococci</taxon>
        <taxon>Deinococcales</taxon>
        <taxon>Deinococcaceae</taxon>
        <taxon>Deinococcus</taxon>
    </lineage>
</organism>
<dbReference type="SUPFAM" id="SSF55073">
    <property type="entry name" value="Nucleotide cyclase"/>
    <property type="match status" value="1"/>
</dbReference>
<reference evidence="2" key="1">
    <citation type="journal article" date="2014" name="Int. J. Syst. Evol. Microbiol.">
        <title>Complete genome sequence of Corynebacterium casei LMG S-19264T (=DSM 44701T), isolated from a smear-ripened cheese.</title>
        <authorList>
            <consortium name="US DOE Joint Genome Institute (JGI-PGF)"/>
            <person name="Walter F."/>
            <person name="Albersmeier A."/>
            <person name="Kalinowski J."/>
            <person name="Ruckert C."/>
        </authorList>
    </citation>
    <scope>NUCLEOTIDE SEQUENCE</scope>
    <source>
        <strain evidence="2">JCM 31311</strain>
    </source>
</reference>
<proteinExistence type="predicted"/>
<dbReference type="PANTHER" id="PTHR45138">
    <property type="entry name" value="REGULATORY COMPONENTS OF SENSORY TRANSDUCTION SYSTEM"/>
    <property type="match status" value="1"/>
</dbReference>
<dbReference type="InterPro" id="IPR000160">
    <property type="entry name" value="GGDEF_dom"/>
</dbReference>
<dbReference type="FunFam" id="3.30.70.270:FF:000001">
    <property type="entry name" value="Diguanylate cyclase domain protein"/>
    <property type="match status" value="1"/>
</dbReference>